<protein>
    <submittedName>
        <fullName evidence="3">Trypsin-like peptidase</fullName>
    </submittedName>
</protein>
<proteinExistence type="predicted"/>
<dbReference type="PANTHER" id="PTHR14389:SF3">
    <property type="entry name" value="PROTEIN FAM111A-LIKE"/>
    <property type="match status" value="1"/>
</dbReference>
<dbReference type="KEGG" id="age:AA314_00545"/>
<organism evidence="2 4">
    <name type="scientific">Archangium gephyra</name>
    <dbReference type="NCBI Taxonomy" id="48"/>
    <lineage>
        <taxon>Bacteria</taxon>
        <taxon>Pseudomonadati</taxon>
        <taxon>Myxococcota</taxon>
        <taxon>Myxococcia</taxon>
        <taxon>Myxococcales</taxon>
        <taxon>Cystobacterineae</taxon>
        <taxon>Archangiaceae</taxon>
        <taxon>Archangium</taxon>
    </lineage>
</organism>
<dbReference type="Proteomes" id="UP000035579">
    <property type="component" value="Chromosome"/>
</dbReference>
<keyword evidence="5" id="KW-1185">Reference proteome</keyword>
<dbReference type="Gene3D" id="2.40.10.10">
    <property type="entry name" value="Trypsin-like serine proteases"/>
    <property type="match status" value="2"/>
</dbReference>
<evidence type="ECO:0000313" key="3">
    <source>
        <dbReference type="EMBL" id="REG30831.1"/>
    </source>
</evidence>
<dbReference type="EMBL" id="QUMU01000006">
    <property type="protein sequence ID" value="REG30831.1"/>
    <property type="molecule type" value="Genomic_DNA"/>
</dbReference>
<dbReference type="PANTHER" id="PTHR14389">
    <property type="entry name" value="SI:CH1073-475A24.1"/>
    <property type="match status" value="1"/>
</dbReference>
<dbReference type="AlphaFoldDB" id="A0AAC8Q0V2"/>
<evidence type="ECO:0000313" key="4">
    <source>
        <dbReference type="Proteomes" id="UP000035579"/>
    </source>
</evidence>
<sequence>MELTGNQQEKLSQALLSAFPRVEHLRRMVQFKLNRNLDTFTDGPLRDRVFLLIEESEREGWTQELIRGAVQENPGNPHLKAFFQEYSTSVQREAPGPELEKLIVDTSSFLDPVRWRERLEAIERQVCQLEIGADRGTGFLVAPDVVLTNHHVVRKAIEGKVSPDQMGLRFDYKRLEDGSELPGTMHELAQDWLLASSPSSPVDLLDPKPREATTSELDYALLRVKGQPGNERLDGNKTRGWVEVPTAGYDFKPGSPIIIVQHPRGDRLRLAIETNGILAVNSARTRVTYRTNTLEGSSGSPCFSQDWTLVALHHSGGPGTLAKYNEGIPISTLRAYLPDPVRKQLGWT</sequence>
<dbReference type="Pfam" id="PF19955">
    <property type="entry name" value="EAD1"/>
    <property type="match status" value="1"/>
</dbReference>
<dbReference type="EMBL" id="CP011509">
    <property type="protein sequence ID" value="AKI98918.1"/>
    <property type="molecule type" value="Genomic_DNA"/>
</dbReference>
<evidence type="ECO:0000313" key="2">
    <source>
        <dbReference type="EMBL" id="AKI98918.1"/>
    </source>
</evidence>
<dbReference type="SUPFAM" id="SSF50494">
    <property type="entry name" value="Trypsin-like serine proteases"/>
    <property type="match status" value="1"/>
</dbReference>
<feature type="domain" description="Effector-associated" evidence="1">
    <location>
        <begin position="1"/>
        <end position="86"/>
    </location>
</feature>
<dbReference type="Proteomes" id="UP000256345">
    <property type="component" value="Unassembled WGS sequence"/>
</dbReference>
<name>A0AAC8Q0V2_9BACT</name>
<dbReference type="Pfam" id="PF13365">
    <property type="entry name" value="Trypsin_2"/>
    <property type="match status" value="1"/>
</dbReference>
<dbReference type="RefSeq" id="WP_047854154.1">
    <property type="nucleotide sequence ID" value="NZ_CP011509.1"/>
</dbReference>
<evidence type="ECO:0000259" key="1">
    <source>
        <dbReference type="Pfam" id="PF19955"/>
    </source>
</evidence>
<reference evidence="3 5" key="2">
    <citation type="submission" date="2018-08" db="EMBL/GenBank/DDBJ databases">
        <title>Genomic Encyclopedia of Archaeal and Bacterial Type Strains, Phase II (KMG-II): from individual species to whole genera.</title>
        <authorList>
            <person name="Goeker M."/>
        </authorList>
    </citation>
    <scope>NUCLEOTIDE SEQUENCE [LARGE SCALE GENOMIC DNA]</scope>
    <source>
        <strain evidence="3 5">DSM 2261</strain>
    </source>
</reference>
<evidence type="ECO:0000313" key="5">
    <source>
        <dbReference type="Proteomes" id="UP000256345"/>
    </source>
</evidence>
<gene>
    <name evidence="2" type="ORF">AA314_00545</name>
    <name evidence="3" type="ORF">ATI61_106301</name>
</gene>
<reference evidence="2 4" key="1">
    <citation type="submission" date="2015-05" db="EMBL/GenBank/DDBJ databases">
        <title>Genome assembly of Archangium gephyra DSM 2261.</title>
        <authorList>
            <person name="Sharma G."/>
            <person name="Subramanian S."/>
        </authorList>
    </citation>
    <scope>NUCLEOTIDE SEQUENCE [LARGE SCALE GENOMIC DNA]</scope>
    <source>
        <strain evidence="2 4">DSM 2261</strain>
    </source>
</reference>
<dbReference type="InterPro" id="IPR045430">
    <property type="entry name" value="EAD1"/>
</dbReference>
<accession>A0AAC8Q0V2</accession>
<dbReference type="InterPro" id="IPR009003">
    <property type="entry name" value="Peptidase_S1_PA"/>
</dbReference>
<dbReference type="InterPro" id="IPR043504">
    <property type="entry name" value="Peptidase_S1_PA_chymotrypsin"/>
</dbReference>